<reference evidence="2" key="1">
    <citation type="submission" date="2016-11" db="UniProtKB">
        <authorList>
            <consortium name="WormBaseParasite"/>
        </authorList>
    </citation>
    <scope>IDENTIFICATION</scope>
</reference>
<dbReference type="AlphaFoldDB" id="A0A1I7WBI0"/>
<accession>A0A1I7WBI0</accession>
<evidence type="ECO:0000313" key="2">
    <source>
        <dbReference type="WBParaSite" id="Hba_02061"/>
    </source>
</evidence>
<organism evidence="1 2">
    <name type="scientific">Heterorhabditis bacteriophora</name>
    <name type="common">Entomopathogenic nematode worm</name>
    <dbReference type="NCBI Taxonomy" id="37862"/>
    <lineage>
        <taxon>Eukaryota</taxon>
        <taxon>Metazoa</taxon>
        <taxon>Ecdysozoa</taxon>
        <taxon>Nematoda</taxon>
        <taxon>Chromadorea</taxon>
        <taxon>Rhabditida</taxon>
        <taxon>Rhabditina</taxon>
        <taxon>Rhabditomorpha</taxon>
        <taxon>Strongyloidea</taxon>
        <taxon>Heterorhabditidae</taxon>
        <taxon>Heterorhabditis</taxon>
    </lineage>
</organism>
<protein>
    <submittedName>
        <fullName evidence="2">Uncharacterized protein</fullName>
    </submittedName>
</protein>
<keyword evidence="1" id="KW-1185">Reference proteome</keyword>
<name>A0A1I7WBI0_HETBA</name>
<dbReference type="Proteomes" id="UP000095283">
    <property type="component" value="Unplaced"/>
</dbReference>
<proteinExistence type="predicted"/>
<sequence length="24" mass="2942">MYSFSRELWEGKYEIGLLKLMANY</sequence>
<dbReference type="WBParaSite" id="Hba_02061">
    <property type="protein sequence ID" value="Hba_02061"/>
    <property type="gene ID" value="Hba_02061"/>
</dbReference>
<evidence type="ECO:0000313" key="1">
    <source>
        <dbReference type="Proteomes" id="UP000095283"/>
    </source>
</evidence>